<evidence type="ECO:0000256" key="1">
    <source>
        <dbReference type="SAM" id="MobiDB-lite"/>
    </source>
</evidence>
<dbReference type="PaxDb" id="3708-A0A078JSC5"/>
<dbReference type="AlphaFoldDB" id="A0A078JSC5"/>
<accession>A0A078JSC5</accession>
<feature type="compositionally biased region" description="Polar residues" evidence="1">
    <location>
        <begin position="71"/>
        <end position="87"/>
    </location>
</feature>
<dbReference type="EMBL" id="LK042343">
    <property type="protein sequence ID" value="CDY70513.1"/>
    <property type="molecule type" value="Genomic_DNA"/>
</dbReference>
<feature type="region of interest" description="Disordered" evidence="1">
    <location>
        <begin position="50"/>
        <end position="101"/>
    </location>
</feature>
<dbReference type="STRING" id="3708.A0A078JSC5"/>
<feature type="compositionally biased region" description="Low complexity" evidence="1">
    <location>
        <begin position="7"/>
        <end position="35"/>
    </location>
</feature>
<organism evidence="2">
    <name type="scientific">Brassica napus</name>
    <name type="common">Rape</name>
    <dbReference type="NCBI Taxonomy" id="3708"/>
    <lineage>
        <taxon>Eukaryota</taxon>
        <taxon>Viridiplantae</taxon>
        <taxon>Streptophyta</taxon>
        <taxon>Embryophyta</taxon>
        <taxon>Tracheophyta</taxon>
        <taxon>Spermatophyta</taxon>
        <taxon>Magnoliopsida</taxon>
        <taxon>eudicotyledons</taxon>
        <taxon>Gunneridae</taxon>
        <taxon>Pentapetalae</taxon>
        <taxon>rosids</taxon>
        <taxon>malvids</taxon>
        <taxon>Brassicales</taxon>
        <taxon>Brassicaceae</taxon>
        <taxon>Brassiceae</taxon>
        <taxon>Brassica</taxon>
    </lineage>
</organism>
<dbReference type="OMA" id="GIGQNTQ"/>
<feature type="compositionally biased region" description="Polar residues" evidence="1">
    <location>
        <begin position="50"/>
        <end position="64"/>
    </location>
</feature>
<evidence type="ECO:0000313" key="2">
    <source>
        <dbReference type="EMBL" id="CDY70513.1"/>
    </source>
</evidence>
<protein>
    <submittedName>
        <fullName evidence="2">BnaA01g35360D protein</fullName>
    </submittedName>
</protein>
<reference evidence="2" key="1">
    <citation type="journal article" date="2014" name="Science">
        <title>Plant genetics. Early allopolyploid evolution in the post-Neolithic Brassica napus oilseed genome.</title>
        <authorList>
            <person name="Chalhoub B."/>
            <person name="Denoeud F."/>
            <person name="Liu S."/>
            <person name="Parkin I.A."/>
            <person name="Tang H."/>
            <person name="Wang X."/>
            <person name="Chiquet J."/>
            <person name="Belcram H."/>
            <person name="Tong C."/>
            <person name="Samans B."/>
            <person name="Correa M."/>
            <person name="Da Silva C."/>
            <person name="Just J."/>
            <person name="Falentin C."/>
            <person name="Koh C.S."/>
            <person name="Le Clainche I."/>
            <person name="Bernard M."/>
            <person name="Bento P."/>
            <person name="Noel B."/>
            <person name="Labadie K."/>
            <person name="Alberti A."/>
            <person name="Charles M."/>
            <person name="Arnaud D."/>
            <person name="Guo H."/>
            <person name="Daviaud C."/>
            <person name="Alamery S."/>
            <person name="Jabbari K."/>
            <person name="Zhao M."/>
            <person name="Edger P.P."/>
            <person name="Chelaifa H."/>
            <person name="Tack D."/>
            <person name="Lassalle G."/>
            <person name="Mestiri I."/>
            <person name="Schnel N."/>
            <person name="Le Paslier M.C."/>
            <person name="Fan G."/>
            <person name="Renault V."/>
            <person name="Bayer P.E."/>
            <person name="Golicz A.A."/>
            <person name="Manoli S."/>
            <person name="Lee T.H."/>
            <person name="Thi V.H."/>
            <person name="Chalabi S."/>
            <person name="Hu Q."/>
            <person name="Fan C."/>
            <person name="Tollenaere R."/>
            <person name="Lu Y."/>
            <person name="Battail C."/>
            <person name="Shen J."/>
            <person name="Sidebottom C.H."/>
            <person name="Wang X."/>
            <person name="Canaguier A."/>
            <person name="Chauveau A."/>
            <person name="Berard A."/>
            <person name="Deniot G."/>
            <person name="Guan M."/>
            <person name="Liu Z."/>
            <person name="Sun F."/>
            <person name="Lim Y.P."/>
            <person name="Lyons E."/>
            <person name="Town C.D."/>
            <person name="Bancroft I."/>
            <person name="Wang X."/>
            <person name="Meng J."/>
            <person name="Ma J."/>
            <person name="Pires J.C."/>
            <person name="King G.J."/>
            <person name="Brunel D."/>
            <person name="Delourme R."/>
            <person name="Renard M."/>
            <person name="Aury J.M."/>
            <person name="Adams K.L."/>
            <person name="Batley J."/>
            <person name="Snowdon R.J."/>
            <person name="Tost J."/>
            <person name="Edwards D."/>
            <person name="Zhou Y."/>
            <person name="Hua W."/>
            <person name="Sharpe A.G."/>
            <person name="Paterson A.H."/>
            <person name="Guan C."/>
            <person name="Wincker P."/>
        </authorList>
    </citation>
    <scope>NUCLEOTIDE SEQUENCE [LARGE SCALE GENOMIC DNA]</scope>
</reference>
<reference evidence="2" key="2">
    <citation type="submission" date="2014-06" db="EMBL/GenBank/DDBJ databases">
        <authorList>
            <person name="Genoscope - CEA"/>
        </authorList>
    </citation>
    <scope>NUCLEOTIDE SEQUENCE</scope>
</reference>
<dbReference type="Gramene" id="CDY70513">
    <property type="protein sequence ID" value="CDY70513"/>
    <property type="gene ID" value="GSBRNA2T00003935001"/>
</dbReference>
<proteinExistence type="predicted"/>
<gene>
    <name evidence="2" type="primary">BnaA01g35360D</name>
    <name evidence="2" type="ORF">GSBRNA2T00003935001</name>
</gene>
<name>A0A078JSC5_BRANA</name>
<feature type="region of interest" description="Disordered" evidence="1">
    <location>
        <begin position="1"/>
        <end position="35"/>
    </location>
</feature>
<sequence length="116" mass="12947">MVVFERQQQQPTIQQPQTQSQQALYSQPMQQQPQQVHQQYQGQHVQQPIHSSVYPTPGVSQNAQYPPPLGVSQNSQFPMSGTGQNAQEFGRTHTPVGAASINNPLRTQQVAIVFIQ</sequence>